<dbReference type="EMBL" id="FR845719">
    <property type="protein sequence ID" value="CCA59417.1"/>
    <property type="molecule type" value="Genomic_DNA"/>
</dbReference>
<reference evidence="5 6" key="1">
    <citation type="journal article" date="2011" name="BMC Genomics">
        <title>Genome-wide analysis of the role of GlnR in Streptomyces venezuelae provides new insights into global nitrogen regulation in actinomycetes.</title>
        <authorList>
            <person name="Pullan S.T."/>
            <person name="Bibb M.J."/>
            <person name="Merrick M."/>
        </authorList>
    </citation>
    <scope>NUCLEOTIDE SEQUENCE [LARGE SCALE GENOMIC DNA]</scope>
    <source>
        <strain evidence="5">ATCC 10712</strain>
    </source>
</reference>
<dbReference type="InterPro" id="IPR007111">
    <property type="entry name" value="NACHT_NTPase"/>
</dbReference>
<evidence type="ECO:0000256" key="1">
    <source>
        <dbReference type="ARBA" id="ARBA00022741"/>
    </source>
</evidence>
<keyword evidence="2" id="KW-0067">ATP-binding</keyword>
<dbReference type="AlphaFoldDB" id="F2RDC5"/>
<dbReference type="SUPFAM" id="SSF52047">
    <property type="entry name" value="RNI-like"/>
    <property type="match status" value="1"/>
</dbReference>
<dbReference type="PANTHER" id="PTHR46844:SF1">
    <property type="entry name" value="SLR5058 PROTEIN"/>
    <property type="match status" value="1"/>
</dbReference>
<dbReference type="GO" id="GO:0005524">
    <property type="term" value="F:ATP binding"/>
    <property type="evidence" value="ECO:0007669"/>
    <property type="project" value="UniProtKB-KW"/>
</dbReference>
<feature type="domain" description="NACHT" evidence="4">
    <location>
        <begin position="64"/>
        <end position="265"/>
    </location>
</feature>
<evidence type="ECO:0000256" key="3">
    <source>
        <dbReference type="SAM" id="MobiDB-lite"/>
    </source>
</evidence>
<proteinExistence type="predicted"/>
<dbReference type="GeneID" id="51866668"/>
<dbReference type="InterPro" id="IPR032675">
    <property type="entry name" value="LRR_dom_sf"/>
</dbReference>
<dbReference type="eggNOG" id="COG5635">
    <property type="taxonomic scope" value="Bacteria"/>
</dbReference>
<sequence>MAADEAEPWSEASRDMAFERVYADFLLAHRPGFERTDPSPSLSVFASPSDASVTDIVDALAEGGRVVLRGDAASGRTTYIHRLAVEAAYGIRHGQNTSAGARVPFLIRVQDFGRGRELPRPADLLQGNGQERPVPEPPDGWCERLLDSGRGMVLVDGLDEVPRDVQERVREWLRHLLSLYPSLACLVTAGAEPGSAPWLESLGFAEFRIGAMEFADVRRFVREWPKADDRVPAERWDALLRAVETSAGLRELMTTPVMCGAVCALFEGSHGRLPISRSALCETLLPSPEPSREAGATAPTSEAVARNLSAAQQKAALRGIALSVLRNGTGRATHQQVLHQIHVVLGSRYDDSDEAEAVLWSLLSRSGMLTTSGRSDITFVHPIFVSYLAAGLFLDPEGLHELVDQAHDAHWRDTVVLAAELAARRERAELIRAILHRADAEPEHRTALWLVAAQAAEAVPELDPDIREVVEDIRAAVIPPRSEQAAVELAQFGPRVIDLFPGPDDVPPDDPFVPLLHRTAELIGGEVAEAYRALLPAGVSYLGQPVRPRSPLPSFALETWDDRAAARESSPEGDTRRAVRRGGDPLVPALWDLPDLHTLVIEDNPLLTELSALTTLTKLRTLVITRCPRLRDLTSLRNSGVMFLQLDAEPDDDQITALASSPRLRALYLPRVHAAFDAARLGRRLPGVAVLGRQRIRE</sequence>
<dbReference type="KEGG" id="sve:SVEN_6131"/>
<dbReference type="InterPro" id="IPR027417">
    <property type="entry name" value="P-loop_NTPase"/>
</dbReference>
<keyword evidence="6" id="KW-1185">Reference proteome</keyword>
<name>F2RDC5_STRVP</name>
<dbReference type="PANTHER" id="PTHR46844">
    <property type="entry name" value="SLR5058 PROTEIN"/>
    <property type="match status" value="1"/>
</dbReference>
<dbReference type="Proteomes" id="UP000006854">
    <property type="component" value="Chromosome"/>
</dbReference>
<keyword evidence="1" id="KW-0547">Nucleotide-binding</keyword>
<dbReference type="OrthoDB" id="135105at2"/>
<evidence type="ECO:0000313" key="5">
    <source>
        <dbReference type="EMBL" id="CCA59417.1"/>
    </source>
</evidence>
<dbReference type="PATRIC" id="fig|953739.5.peg.1340"/>
<dbReference type="RefSeq" id="WP_015037312.1">
    <property type="nucleotide sequence ID" value="NZ_CP029197.1"/>
</dbReference>
<dbReference type="Pfam" id="PF05729">
    <property type="entry name" value="NACHT"/>
    <property type="match status" value="1"/>
</dbReference>
<gene>
    <name evidence="5" type="ordered locus">SVEN_6131</name>
</gene>
<feature type="region of interest" description="Disordered" evidence="3">
    <location>
        <begin position="120"/>
        <end position="139"/>
    </location>
</feature>
<protein>
    <recommendedName>
        <fullName evidence="4">NACHT domain-containing protein</fullName>
    </recommendedName>
</protein>
<dbReference type="STRING" id="953739.SVEN_6131"/>
<dbReference type="Gene3D" id="3.80.10.10">
    <property type="entry name" value="Ribonuclease Inhibitor"/>
    <property type="match status" value="1"/>
</dbReference>
<organism evidence="5 6">
    <name type="scientific">Streptomyces venezuelae (strain ATCC 10712 / CBS 650.69 / DSM 40230 / JCM 4526 / NBRC 13096 / PD 04745)</name>
    <dbReference type="NCBI Taxonomy" id="953739"/>
    <lineage>
        <taxon>Bacteria</taxon>
        <taxon>Bacillati</taxon>
        <taxon>Actinomycetota</taxon>
        <taxon>Actinomycetes</taxon>
        <taxon>Kitasatosporales</taxon>
        <taxon>Streptomycetaceae</taxon>
        <taxon>Streptomyces</taxon>
    </lineage>
</organism>
<evidence type="ECO:0000259" key="4">
    <source>
        <dbReference type="PROSITE" id="PS50837"/>
    </source>
</evidence>
<evidence type="ECO:0000256" key="2">
    <source>
        <dbReference type="ARBA" id="ARBA00022840"/>
    </source>
</evidence>
<dbReference type="Gene3D" id="3.40.50.300">
    <property type="entry name" value="P-loop containing nucleotide triphosphate hydrolases"/>
    <property type="match status" value="1"/>
</dbReference>
<dbReference type="HOGENOM" id="CLU_394778_0_0_11"/>
<accession>F2RDC5</accession>
<evidence type="ECO:0000313" key="6">
    <source>
        <dbReference type="Proteomes" id="UP000006854"/>
    </source>
</evidence>
<dbReference type="PROSITE" id="PS50837">
    <property type="entry name" value="NACHT"/>
    <property type="match status" value="1"/>
</dbReference>